<dbReference type="WormBase" id="F27D4.12">
    <property type="protein sequence ID" value="CE52481"/>
    <property type="gene ID" value="WBGene00303056"/>
</dbReference>
<dbReference type="AGR" id="WB:WBGene00303056"/>
<sequence length="20" mass="2301">MLFFFATNKKDSGIVSFSNF</sequence>
<name>A0A2K5ATN3_CAEEL</name>
<evidence type="ECO:0000313" key="2">
    <source>
        <dbReference type="Proteomes" id="UP000001940"/>
    </source>
</evidence>
<evidence type="ECO:0000313" key="1">
    <source>
        <dbReference type="EMBL" id="SPC47125.2"/>
    </source>
</evidence>
<dbReference type="InParanoid" id="A0A2K5ATN3"/>
<gene>
    <name evidence="1" type="ORF">CELE_F27D4.12</name>
    <name evidence="1 3" type="ORF">F27D4.12</name>
</gene>
<dbReference type="EMBL" id="BX284601">
    <property type="protein sequence ID" value="SPC47125.2"/>
    <property type="molecule type" value="Genomic_DNA"/>
</dbReference>
<reference evidence="1 2" key="1">
    <citation type="journal article" date="1998" name="Science">
        <title>Genome sequence of the nematode C. elegans: a platform for investigating biology.</title>
        <authorList>
            <consortium name="The C. elegans sequencing consortium"/>
            <person name="Sulson J.E."/>
            <person name="Waterston R."/>
        </authorList>
    </citation>
    <scope>NUCLEOTIDE SEQUENCE [LARGE SCALE GENOMIC DNA]</scope>
    <source>
        <strain evidence="1 2">Bristol N2</strain>
    </source>
</reference>
<organism evidence="1 2">
    <name type="scientific">Caenorhabditis elegans</name>
    <dbReference type="NCBI Taxonomy" id="6239"/>
    <lineage>
        <taxon>Eukaryota</taxon>
        <taxon>Metazoa</taxon>
        <taxon>Ecdysozoa</taxon>
        <taxon>Nematoda</taxon>
        <taxon>Chromadorea</taxon>
        <taxon>Rhabditida</taxon>
        <taxon>Rhabditina</taxon>
        <taxon>Rhabditomorpha</taxon>
        <taxon>Rhabditoidea</taxon>
        <taxon>Rhabditidae</taxon>
        <taxon>Peloderinae</taxon>
        <taxon>Caenorhabditis</taxon>
    </lineage>
</organism>
<protein>
    <submittedName>
        <fullName evidence="1">Photosystem II protein I</fullName>
    </submittedName>
</protein>
<proteinExistence type="predicted"/>
<keyword evidence="2" id="KW-1185">Reference proteome</keyword>
<evidence type="ECO:0000313" key="3">
    <source>
        <dbReference type="WormBase" id="F27D4.12"/>
    </source>
</evidence>
<dbReference type="AlphaFoldDB" id="A0A2K5ATN3"/>
<accession>A0A2K5ATN3</accession>
<dbReference type="Proteomes" id="UP000001940">
    <property type="component" value="Chromosome I"/>
</dbReference>